<dbReference type="InterPro" id="IPR051081">
    <property type="entry name" value="HTH_MetalResp_TranReg"/>
</dbReference>
<dbReference type="EMBL" id="CADCWG010000061">
    <property type="protein sequence ID" value="CAA9542578.1"/>
    <property type="molecule type" value="Genomic_DNA"/>
</dbReference>
<protein>
    <recommendedName>
        <fullName evidence="5">HTH arsR-type domain-containing protein</fullName>
    </recommendedName>
</protein>
<dbReference type="PANTHER" id="PTHR33154:SF33">
    <property type="entry name" value="TRANSCRIPTIONAL REPRESSOR SDPR"/>
    <property type="match status" value="1"/>
</dbReference>
<evidence type="ECO:0000256" key="1">
    <source>
        <dbReference type="ARBA" id="ARBA00023015"/>
    </source>
</evidence>
<evidence type="ECO:0000313" key="6">
    <source>
        <dbReference type="EMBL" id="CAA9542578.1"/>
    </source>
</evidence>
<name>A0A6J4U793_9BACT</name>
<feature type="compositionally biased region" description="Basic and acidic residues" evidence="4">
    <location>
        <begin position="218"/>
        <end position="239"/>
    </location>
</feature>
<evidence type="ECO:0000256" key="3">
    <source>
        <dbReference type="ARBA" id="ARBA00023163"/>
    </source>
</evidence>
<organism evidence="6">
    <name type="scientific">uncultured Thermomicrobiales bacterium</name>
    <dbReference type="NCBI Taxonomy" id="1645740"/>
    <lineage>
        <taxon>Bacteria</taxon>
        <taxon>Pseudomonadati</taxon>
        <taxon>Thermomicrobiota</taxon>
        <taxon>Thermomicrobia</taxon>
        <taxon>Thermomicrobiales</taxon>
        <taxon>environmental samples</taxon>
    </lineage>
</organism>
<dbReference type="Pfam" id="PF12840">
    <property type="entry name" value="HTH_20"/>
    <property type="match status" value="1"/>
</dbReference>
<dbReference type="PANTHER" id="PTHR33154">
    <property type="entry name" value="TRANSCRIPTIONAL REGULATOR, ARSR FAMILY"/>
    <property type="match status" value="1"/>
</dbReference>
<dbReference type="GO" id="GO:0003700">
    <property type="term" value="F:DNA-binding transcription factor activity"/>
    <property type="evidence" value="ECO:0007669"/>
    <property type="project" value="InterPro"/>
</dbReference>
<feature type="domain" description="HTH arsR-type" evidence="5">
    <location>
        <begin position="33"/>
        <end position="110"/>
    </location>
</feature>
<keyword evidence="1" id="KW-0805">Transcription regulation</keyword>
<accession>A0A6J4U793</accession>
<dbReference type="InterPro" id="IPR036388">
    <property type="entry name" value="WH-like_DNA-bd_sf"/>
</dbReference>
<dbReference type="CDD" id="cd00090">
    <property type="entry name" value="HTH_ARSR"/>
    <property type="match status" value="1"/>
</dbReference>
<reference evidence="6" key="1">
    <citation type="submission" date="2020-02" db="EMBL/GenBank/DDBJ databases">
        <authorList>
            <person name="Meier V. D."/>
        </authorList>
    </citation>
    <scope>NUCLEOTIDE SEQUENCE</scope>
    <source>
        <strain evidence="6">AVDCRST_MAG49</strain>
    </source>
</reference>
<dbReference type="SUPFAM" id="SSF46785">
    <property type="entry name" value="Winged helix' DNA-binding domain"/>
    <property type="match status" value="1"/>
</dbReference>
<dbReference type="SMART" id="SM00418">
    <property type="entry name" value="HTH_ARSR"/>
    <property type="match status" value="1"/>
</dbReference>
<dbReference type="GO" id="GO:0003677">
    <property type="term" value="F:DNA binding"/>
    <property type="evidence" value="ECO:0007669"/>
    <property type="project" value="UniProtKB-KW"/>
</dbReference>
<keyword evidence="3" id="KW-0804">Transcription</keyword>
<sequence length="256" mass="27627">MPGTGTDPDKDGDQTWHRGGLEPEDFLVVDDLATLRLLAHPLRLRVVEALRDRPRTVKELAAHLAVNQTGLYHHVNKLAERGVVRVVATRQVSGITEKRYRVAAYRLTVDRALFAPGAPAGDDAFELFVSLVLDEARAELRKSVRAGLVDPAREEDLARGGLVLGRNWWRLTPEGAAAFQAAMDDLQARLGAAEAAPGDPHARLYESLIGFYPVLPRDADGAADTRDRDADGVPGRDDGQDPAPATDDTGPGGLPP</sequence>
<feature type="region of interest" description="Disordered" evidence="4">
    <location>
        <begin position="218"/>
        <end position="256"/>
    </location>
</feature>
<dbReference type="InterPro" id="IPR011991">
    <property type="entry name" value="ArsR-like_HTH"/>
</dbReference>
<keyword evidence="2" id="KW-0238">DNA-binding</keyword>
<dbReference type="AlphaFoldDB" id="A0A6J4U793"/>
<evidence type="ECO:0000256" key="4">
    <source>
        <dbReference type="SAM" id="MobiDB-lite"/>
    </source>
</evidence>
<dbReference type="InterPro" id="IPR001845">
    <property type="entry name" value="HTH_ArsR_DNA-bd_dom"/>
</dbReference>
<dbReference type="InterPro" id="IPR036390">
    <property type="entry name" value="WH_DNA-bd_sf"/>
</dbReference>
<proteinExistence type="predicted"/>
<evidence type="ECO:0000256" key="2">
    <source>
        <dbReference type="ARBA" id="ARBA00023125"/>
    </source>
</evidence>
<dbReference type="Gene3D" id="1.10.10.10">
    <property type="entry name" value="Winged helix-like DNA-binding domain superfamily/Winged helix DNA-binding domain"/>
    <property type="match status" value="1"/>
</dbReference>
<evidence type="ECO:0000259" key="5">
    <source>
        <dbReference type="SMART" id="SM00418"/>
    </source>
</evidence>
<gene>
    <name evidence="6" type="ORF">AVDCRST_MAG49-964</name>
</gene>